<keyword evidence="3" id="KW-0328">Glycosyltransferase</keyword>
<keyword evidence="2" id="KW-1003">Cell membrane</keyword>
<gene>
    <name evidence="11" type="ORF">BN10_690010</name>
</gene>
<comment type="similarity">
    <text evidence="8">Belongs to the glycosyltransferase 2 family. CrtQ subfamily.</text>
</comment>
<comment type="caution">
    <text evidence="11">The sequence shown here is derived from an EMBL/GenBank/DDBJ whole genome shotgun (WGS) entry which is preliminary data.</text>
</comment>
<dbReference type="OrthoDB" id="9777873at2"/>
<dbReference type="InterPro" id="IPR029044">
    <property type="entry name" value="Nucleotide-diphossugar_trans"/>
</dbReference>
<evidence type="ECO:0000256" key="4">
    <source>
        <dbReference type="ARBA" id="ARBA00022679"/>
    </source>
</evidence>
<evidence type="ECO:0000256" key="9">
    <source>
        <dbReference type="ARBA" id="ARBA00040345"/>
    </source>
</evidence>
<protein>
    <recommendedName>
        <fullName evidence="9">4,4'-diaponeurosporenoate glycosyltransferase</fullName>
    </recommendedName>
</protein>
<comment type="function">
    <text evidence="6">Catalyzes the glycosylation of 4,4'-diaponeurosporenoate, i.e. the esterification of glucose at the C1'' position with the carboxyl group of 4,4'-diaponeurosporenic acid, to form glycosyl-4,4'-diaponeurosporenoate. This is a step in the biosynthesis of staphyloxanthin, an orange pigment present in most staphylococci strains.</text>
</comment>
<evidence type="ECO:0000256" key="2">
    <source>
        <dbReference type="ARBA" id="ARBA00022475"/>
    </source>
</evidence>
<keyword evidence="4 11" id="KW-0808">Transferase</keyword>
<dbReference type="HOGENOM" id="CLU_025996_17_1_11"/>
<evidence type="ECO:0000256" key="6">
    <source>
        <dbReference type="ARBA" id="ARBA00037281"/>
    </source>
</evidence>
<dbReference type="EMBL" id="CAIZ01000140">
    <property type="protein sequence ID" value="CCH70876.1"/>
    <property type="molecule type" value="Genomic_DNA"/>
</dbReference>
<evidence type="ECO:0000256" key="1">
    <source>
        <dbReference type="ARBA" id="ARBA00004236"/>
    </source>
</evidence>
<sequence length="257" mass="27695">MVTTSSRDDWQVVVVVPARDEEQLIDRCLNALGDAISRLTSVRPGVDVDVVLVLDRCIDGTESKASTRRWVRLCRADVGNVGRARALGIEAATAGLPPSRRTWIACTDADSAVPRDWLVDLLDLADTGIDMVVGNVRVDLDELPPTVRQSVGVGLMPDGHDRIYGANLSFRRDAYDPVGGFRPLSVHEDVTLVRAFRAAGHRVHASGSLTVLTSARLDGRAPAGFAGYLRDLLPTVRLSPHIPTTSALALHPSPDRG</sequence>
<keyword evidence="12" id="KW-1185">Reference proteome</keyword>
<dbReference type="SUPFAM" id="SSF53448">
    <property type="entry name" value="Nucleotide-diphospho-sugar transferases"/>
    <property type="match status" value="1"/>
</dbReference>
<accession>N0E4P2</accession>
<dbReference type="PANTHER" id="PTHR43646:SF2">
    <property type="entry name" value="GLYCOSYLTRANSFERASE 2-LIKE DOMAIN-CONTAINING PROTEIN"/>
    <property type="match status" value="1"/>
</dbReference>
<evidence type="ECO:0000256" key="3">
    <source>
        <dbReference type="ARBA" id="ARBA00022676"/>
    </source>
</evidence>
<dbReference type="STRING" id="1193181.BN10_690010"/>
<evidence type="ECO:0000256" key="7">
    <source>
        <dbReference type="ARBA" id="ARBA00037904"/>
    </source>
</evidence>
<dbReference type="PANTHER" id="PTHR43646">
    <property type="entry name" value="GLYCOSYLTRANSFERASE"/>
    <property type="match status" value="1"/>
</dbReference>
<evidence type="ECO:0000256" key="8">
    <source>
        <dbReference type="ARBA" id="ARBA00038120"/>
    </source>
</evidence>
<organism evidence="11 12">
    <name type="scientific">Phycicoccus elongatus Lp2</name>
    <dbReference type="NCBI Taxonomy" id="1193181"/>
    <lineage>
        <taxon>Bacteria</taxon>
        <taxon>Bacillati</taxon>
        <taxon>Actinomycetota</taxon>
        <taxon>Actinomycetes</taxon>
        <taxon>Micrococcales</taxon>
        <taxon>Intrasporangiaceae</taxon>
        <taxon>Phycicoccus</taxon>
    </lineage>
</organism>
<dbReference type="Pfam" id="PF00535">
    <property type="entry name" value="Glycos_transf_2"/>
    <property type="match status" value="1"/>
</dbReference>
<feature type="domain" description="Glycosyltransferase 2-like" evidence="10">
    <location>
        <begin position="14"/>
        <end position="150"/>
    </location>
</feature>
<evidence type="ECO:0000259" key="10">
    <source>
        <dbReference type="Pfam" id="PF00535"/>
    </source>
</evidence>
<comment type="subcellular location">
    <subcellularLocation>
        <location evidence="1">Cell membrane</location>
    </subcellularLocation>
</comment>
<dbReference type="Gene3D" id="3.90.550.10">
    <property type="entry name" value="Spore Coat Polysaccharide Biosynthesis Protein SpsA, Chain A"/>
    <property type="match status" value="1"/>
</dbReference>
<evidence type="ECO:0000313" key="12">
    <source>
        <dbReference type="Proteomes" id="UP000013167"/>
    </source>
</evidence>
<proteinExistence type="inferred from homology"/>
<reference evidence="11 12" key="1">
    <citation type="journal article" date="2013" name="ISME J.">
        <title>A metabolic model for members of the genus Tetrasphaera involved in enhanced biological phosphorus removal.</title>
        <authorList>
            <person name="Kristiansen R."/>
            <person name="Nguyen H.T.T."/>
            <person name="Saunders A.M."/>
            <person name="Nielsen J.L."/>
            <person name="Wimmer R."/>
            <person name="Le V.Q."/>
            <person name="McIlroy S.J."/>
            <person name="Petrovski S."/>
            <person name="Seviour R.J."/>
            <person name="Calteau A."/>
            <person name="Nielsen K.L."/>
            <person name="Nielsen P.H."/>
        </authorList>
    </citation>
    <scope>NUCLEOTIDE SEQUENCE [LARGE SCALE GENOMIC DNA]</scope>
    <source>
        <strain evidence="11 12">Lp2</strain>
    </source>
</reference>
<dbReference type="RefSeq" id="WP_010850719.1">
    <property type="nucleotide sequence ID" value="NZ_HF570956.1"/>
</dbReference>
<dbReference type="Proteomes" id="UP000013167">
    <property type="component" value="Unassembled WGS sequence"/>
</dbReference>
<name>N0E4P2_9MICO</name>
<dbReference type="GO" id="GO:0016757">
    <property type="term" value="F:glycosyltransferase activity"/>
    <property type="evidence" value="ECO:0007669"/>
    <property type="project" value="UniProtKB-KW"/>
</dbReference>
<dbReference type="InterPro" id="IPR001173">
    <property type="entry name" value="Glyco_trans_2-like"/>
</dbReference>
<comment type="pathway">
    <text evidence="7">Carotenoid biosynthesis; staphyloxanthin biosynthesis; staphyloxanthin from farnesyl diphosphate: step 4/5.</text>
</comment>
<evidence type="ECO:0000256" key="5">
    <source>
        <dbReference type="ARBA" id="ARBA00023136"/>
    </source>
</evidence>
<dbReference type="GO" id="GO:0005886">
    <property type="term" value="C:plasma membrane"/>
    <property type="evidence" value="ECO:0007669"/>
    <property type="project" value="UniProtKB-SubCell"/>
</dbReference>
<dbReference type="eggNOG" id="COG1215">
    <property type="taxonomic scope" value="Bacteria"/>
</dbReference>
<evidence type="ECO:0000313" key="11">
    <source>
        <dbReference type="EMBL" id="CCH70876.1"/>
    </source>
</evidence>
<dbReference type="AlphaFoldDB" id="N0E4P2"/>
<keyword evidence="5" id="KW-0472">Membrane</keyword>